<keyword evidence="1" id="KW-0472">Membrane</keyword>
<keyword evidence="3" id="KW-1185">Reference proteome</keyword>
<gene>
    <name evidence="2" type="ORF">G7081_01135</name>
</gene>
<proteinExistence type="predicted"/>
<dbReference type="Proteomes" id="UP000500890">
    <property type="component" value="Chromosome"/>
</dbReference>
<dbReference type="RefSeq" id="WP_166006631.1">
    <property type="nucleotide sequence ID" value="NZ_CP049886.1"/>
</dbReference>
<dbReference type="InterPro" id="IPR021008">
    <property type="entry name" value="DltX"/>
</dbReference>
<sequence length="53" mass="6557">MFEKLREKAFENNRNYWLFFIGQTILYAIIFIVLIYLYKYLQVSGGDFIYNEF</sequence>
<dbReference type="EMBL" id="CP049886">
    <property type="protein sequence ID" value="QIL45788.1"/>
    <property type="molecule type" value="Genomic_DNA"/>
</dbReference>
<keyword evidence="1" id="KW-0812">Transmembrane</keyword>
<dbReference type="Pfam" id="PF12459">
    <property type="entry name" value="DltX"/>
    <property type="match status" value="1"/>
</dbReference>
<dbReference type="AlphaFoldDB" id="A0A6G8AL53"/>
<organism evidence="2 3">
    <name type="scientific">Vagococcus coleopterorum</name>
    <dbReference type="NCBI Taxonomy" id="2714946"/>
    <lineage>
        <taxon>Bacteria</taxon>
        <taxon>Bacillati</taxon>
        <taxon>Bacillota</taxon>
        <taxon>Bacilli</taxon>
        <taxon>Lactobacillales</taxon>
        <taxon>Enterococcaceae</taxon>
        <taxon>Vagococcus</taxon>
    </lineage>
</organism>
<accession>A0A6G8AL53</accession>
<evidence type="ECO:0000256" key="1">
    <source>
        <dbReference type="SAM" id="Phobius"/>
    </source>
</evidence>
<feature type="transmembrane region" description="Helical" evidence="1">
    <location>
        <begin position="16"/>
        <end position="38"/>
    </location>
</feature>
<dbReference type="KEGG" id="vah:G7081_01135"/>
<evidence type="ECO:0000313" key="2">
    <source>
        <dbReference type="EMBL" id="QIL45788.1"/>
    </source>
</evidence>
<reference evidence="2 3" key="1">
    <citation type="submission" date="2020-03" db="EMBL/GenBank/DDBJ databases">
        <title>Vagococcus sp. nov., isolated from beetles.</title>
        <authorList>
            <person name="Hyun D.-W."/>
            <person name="Bae J.-W."/>
        </authorList>
    </citation>
    <scope>NUCLEOTIDE SEQUENCE [LARGE SCALE GENOMIC DNA]</scope>
    <source>
        <strain evidence="2 3">HDW17A</strain>
    </source>
</reference>
<keyword evidence="1" id="KW-1133">Transmembrane helix</keyword>
<name>A0A6G8AL53_9ENTE</name>
<evidence type="ECO:0000313" key="3">
    <source>
        <dbReference type="Proteomes" id="UP000500890"/>
    </source>
</evidence>
<protein>
    <submittedName>
        <fullName evidence="2">Teichoic acid D-Ala incorporation-associated protein DltX</fullName>
    </submittedName>
</protein>